<evidence type="ECO:0000313" key="9">
    <source>
        <dbReference type="EMBL" id="REE79766.1"/>
    </source>
</evidence>
<dbReference type="InterPro" id="IPR049071">
    <property type="entry name" value="MPI_cupin_dom"/>
</dbReference>
<dbReference type="AlphaFoldDB" id="A0A3D9RRH0"/>
<keyword evidence="10" id="KW-1185">Reference proteome</keyword>
<name>A0A3D9RRH0_9FLAO</name>
<dbReference type="CDD" id="cd07010">
    <property type="entry name" value="cupin_PMI_type_I_N_bac"/>
    <property type="match status" value="1"/>
</dbReference>
<keyword evidence="9" id="KW-0413">Isomerase</keyword>
<feature type="binding site" evidence="5">
    <location>
        <position position="120"/>
    </location>
    <ligand>
        <name>Zn(2+)</name>
        <dbReference type="ChEBI" id="CHEBI:29105"/>
    </ligand>
</feature>
<evidence type="ECO:0000259" key="8">
    <source>
        <dbReference type="Pfam" id="PF21621"/>
    </source>
</evidence>
<evidence type="ECO:0000256" key="5">
    <source>
        <dbReference type="PIRSR" id="PIRSR036894-1"/>
    </source>
</evidence>
<organism evidence="9 10">
    <name type="scientific">Lutibacter oceani</name>
    <dbReference type="NCBI Taxonomy" id="1853311"/>
    <lineage>
        <taxon>Bacteria</taxon>
        <taxon>Pseudomonadati</taxon>
        <taxon>Bacteroidota</taxon>
        <taxon>Flavobacteriia</taxon>
        <taxon>Flavobacteriales</taxon>
        <taxon>Flavobacteriaceae</taxon>
        <taxon>Lutibacter</taxon>
    </lineage>
</organism>
<dbReference type="InterPro" id="IPR011051">
    <property type="entry name" value="RmlC_Cupin_sf"/>
</dbReference>
<reference evidence="9 10" key="1">
    <citation type="submission" date="2018-08" db="EMBL/GenBank/DDBJ databases">
        <title>Genomic Encyclopedia of Type Strains, Phase III (KMG-III): the genomes of soil and plant-associated and newly described type strains.</title>
        <authorList>
            <person name="Whitman W."/>
        </authorList>
    </citation>
    <scope>NUCLEOTIDE SEQUENCE [LARGE SCALE GENOMIC DNA]</scope>
    <source>
        <strain evidence="9 10">325-5</strain>
    </source>
</reference>
<dbReference type="PIRSF" id="PIRSF036894">
    <property type="entry name" value="PMI_Firm_short"/>
    <property type="match status" value="1"/>
</dbReference>
<evidence type="ECO:0000259" key="7">
    <source>
        <dbReference type="Pfam" id="PF20511"/>
    </source>
</evidence>
<sequence>MNLYPLKFEPLYKYRIWGGNKLKSVLNKNYTEENIGESWEISDVEGEETIVLNGDLKGFTLKELIQKFKGDFIGNNVYKHFGEDFPLLIKFIDAKTPLSIQVHPSNELAKERHNSFGKNEMWYIMQADENAELIAGFNKKVDKKTYLNHLKNSTVVDVLNVEKVKKGDTFYIPTGRVHAIGAGVLLAEIQQTSDITYRIYDYDRIDAKTGKKRELHNELAIDVIDYDVYDNYKTLYSTKKNISNTLVHAPYFKTNIIFLEGVLDKDYTKTDSFIIYICVDGELEITCKNDMYSLKKGETILIPASIKTVQLNSKAATILEVSL</sequence>
<dbReference type="Pfam" id="PF21621">
    <property type="entry name" value="MPI_cupin_dom"/>
    <property type="match status" value="1"/>
</dbReference>
<evidence type="ECO:0000256" key="1">
    <source>
        <dbReference type="ARBA" id="ARBA00022723"/>
    </source>
</evidence>
<comment type="cofactor">
    <cofactor evidence="5">
        <name>Zn(2+)</name>
        <dbReference type="ChEBI" id="CHEBI:29105"/>
    </cofactor>
    <text evidence="5">Binds 1 zinc ion per subunit.</text>
</comment>
<feature type="binding site" evidence="5">
    <location>
        <position position="103"/>
    </location>
    <ligand>
        <name>Zn(2+)</name>
        <dbReference type="ChEBI" id="CHEBI:29105"/>
    </ligand>
</feature>
<evidence type="ECO:0000256" key="6">
    <source>
        <dbReference type="PIRSR" id="PIRSR036894-2"/>
    </source>
</evidence>
<protein>
    <recommendedName>
        <fullName evidence="3">Phosphohexomutase</fullName>
    </recommendedName>
    <alternativeName>
        <fullName evidence="4">Phosphomannose isomerase</fullName>
    </alternativeName>
</protein>
<feature type="active site" evidence="6">
    <location>
        <position position="198"/>
    </location>
</feature>
<dbReference type="InterPro" id="IPR014710">
    <property type="entry name" value="RmlC-like_jellyroll"/>
</dbReference>
<dbReference type="GO" id="GO:0008270">
    <property type="term" value="F:zinc ion binding"/>
    <property type="evidence" value="ECO:0007669"/>
    <property type="project" value="InterPro"/>
</dbReference>
<dbReference type="InterPro" id="IPR051804">
    <property type="entry name" value="Carb_Metab_Reg_Kinase/Isom"/>
</dbReference>
<evidence type="ECO:0000256" key="2">
    <source>
        <dbReference type="ARBA" id="ARBA00022833"/>
    </source>
</evidence>
<dbReference type="Proteomes" id="UP000256429">
    <property type="component" value="Unassembled WGS sequence"/>
</dbReference>
<gene>
    <name evidence="9" type="ORF">BX611_2662</name>
</gene>
<dbReference type="SUPFAM" id="SSF51182">
    <property type="entry name" value="RmlC-like cupins"/>
    <property type="match status" value="1"/>
</dbReference>
<dbReference type="InterPro" id="IPR046457">
    <property type="entry name" value="PMI_typeI_cat"/>
</dbReference>
<dbReference type="RefSeq" id="WP_115882065.1">
    <property type="nucleotide sequence ID" value="NZ_QTTQ01000012.1"/>
</dbReference>
<comment type="caution">
    <text evidence="9">The sequence shown here is derived from an EMBL/GenBank/DDBJ whole genome shotgun (WGS) entry which is preliminary data.</text>
</comment>
<dbReference type="Pfam" id="PF20511">
    <property type="entry name" value="PMI_typeI_cat"/>
    <property type="match status" value="1"/>
</dbReference>
<evidence type="ECO:0000256" key="3">
    <source>
        <dbReference type="ARBA" id="ARBA00029741"/>
    </source>
</evidence>
<keyword evidence="1 5" id="KW-0479">Metal-binding</keyword>
<feature type="binding site" evidence="5">
    <location>
        <position position="178"/>
    </location>
    <ligand>
        <name>Zn(2+)</name>
        <dbReference type="ChEBI" id="CHEBI:29105"/>
    </ligand>
</feature>
<accession>A0A3D9RRH0</accession>
<evidence type="ECO:0000256" key="4">
    <source>
        <dbReference type="ARBA" id="ARBA00030762"/>
    </source>
</evidence>
<dbReference type="InterPro" id="IPR014628">
    <property type="entry name" value="Man6P_isomerase_Firm_short"/>
</dbReference>
<feature type="domain" description="Mannose-6-phosphate isomerase cupin" evidence="8">
    <location>
        <begin position="245"/>
        <end position="318"/>
    </location>
</feature>
<evidence type="ECO:0000313" key="10">
    <source>
        <dbReference type="Proteomes" id="UP000256429"/>
    </source>
</evidence>
<proteinExistence type="predicted"/>
<dbReference type="EMBL" id="QTTQ01000012">
    <property type="protein sequence ID" value="REE79766.1"/>
    <property type="molecule type" value="Genomic_DNA"/>
</dbReference>
<dbReference type="PANTHER" id="PTHR42742:SF3">
    <property type="entry name" value="FRUCTOKINASE"/>
    <property type="match status" value="1"/>
</dbReference>
<dbReference type="GO" id="GO:0004476">
    <property type="term" value="F:mannose-6-phosphate isomerase activity"/>
    <property type="evidence" value="ECO:0007669"/>
    <property type="project" value="InterPro"/>
</dbReference>
<dbReference type="PANTHER" id="PTHR42742">
    <property type="entry name" value="TRANSCRIPTIONAL REPRESSOR MPRA"/>
    <property type="match status" value="1"/>
</dbReference>
<dbReference type="Gene3D" id="2.60.120.10">
    <property type="entry name" value="Jelly Rolls"/>
    <property type="match status" value="2"/>
</dbReference>
<keyword evidence="2 5" id="KW-0862">Zinc</keyword>
<dbReference type="GO" id="GO:0005975">
    <property type="term" value="P:carbohydrate metabolic process"/>
    <property type="evidence" value="ECO:0007669"/>
    <property type="project" value="InterPro"/>
</dbReference>
<feature type="domain" description="Phosphomannose isomerase type I catalytic" evidence="7">
    <location>
        <begin position="7"/>
        <end position="116"/>
    </location>
</feature>
<dbReference type="OrthoDB" id="9808275at2"/>